<protein>
    <submittedName>
        <fullName evidence="2">Uncharacterized protein</fullName>
    </submittedName>
</protein>
<dbReference type="AlphaFoldDB" id="A0A813FJA3"/>
<evidence type="ECO:0000313" key="3">
    <source>
        <dbReference type="Proteomes" id="UP000654075"/>
    </source>
</evidence>
<sequence length="957" mass="110161">KTLAQWLTAAAQRASSGSLSSEAMRLLKEMPGMPSFLDEADAINSLVSWVEAHNRLPSNAPEIIEQGQYRGLRELRAAFLKYTLTADDMRRIRRAPELYHYITQPKSATSWRDSLADVISWIEENEQLPSGRSGDELEQLQYRRIQQLRWYYFGGLLSSEDMQTLRDTPEIYDLTRAWDSETPVDEKAWRSQLQDVVDWLRQNHHLSASLPYTLSSCIQNIRLCYLGGLLAEEDMQMLRATPELSRLTGIWETEGRVTVKSWRLVLSDLIDWIQVNQRYPGRDAQDKYEHLQRTRLQFIQSRYVGGLLSEEDKQMLKDIPEFQELTGSWDSGSQTTTHTPWRKGLRDVVAWIKDNQRLPARNAQDKREDLQGGRIQSLQLLYLSGRLSSQDKQMLRDTPELKEITQLWDVDSRMKVKSLSSRLSDVAAWIQDNQRHPSQRSANRAEKICRNRVVRLRSSYVGGHFSEQELQMLRNYPELRNLTQLWDSSRSGNNSSNNSNNENSKSMSCSWLSEVIGWVREKQRLPARNASDKHESSLVRRIQTLRSKYLSCDLTEDDEQMLSESPEFRNLLQKWDSDFNQKPRMRNSALSDLVAWMQSKQRLPMRNPEDKSEDEQARRLAYVKGRYVKRLLSSGDMQMFQDTPQLSDLAEEWDSGIRSVTWGGVQFGSSSEDAPSTATATTTATTITTTRTTSTKTETNPEFSDTVQSWDAGKSSRWVLKLRNLIAWVESQPRLPSRKSADTNERTLALSLTALRRAYVDKKLSESETQMLRDCPGLSDLLQTWDAGASSTLTAFHVKITSVITWVQENHRLPRRDLEDRRERSQASTINALRLAYLRKELSELEIQMLRNSPALSDLLQTWAVKASPAATAFHTKVSCITAWVQENRRLPGRDSADRLERKWANAINTVRLAYVGSQLVEDDRQMLRGIPEFRELIERWDLAVKQSASTSKPRPG</sequence>
<dbReference type="EMBL" id="CAJNNV010025264">
    <property type="protein sequence ID" value="CAE8613480.1"/>
    <property type="molecule type" value="Genomic_DNA"/>
</dbReference>
<evidence type="ECO:0000313" key="2">
    <source>
        <dbReference type="EMBL" id="CAE8613480.1"/>
    </source>
</evidence>
<name>A0A813FJA3_POLGL</name>
<comment type="caution">
    <text evidence="2">The sequence shown here is derived from an EMBL/GenBank/DDBJ whole genome shotgun (WGS) entry which is preliminary data.</text>
</comment>
<feature type="compositionally biased region" description="Low complexity" evidence="1">
    <location>
        <begin position="488"/>
        <end position="506"/>
    </location>
</feature>
<feature type="region of interest" description="Disordered" evidence="1">
    <location>
        <begin position="487"/>
        <end position="506"/>
    </location>
</feature>
<proteinExistence type="predicted"/>
<dbReference type="Proteomes" id="UP000654075">
    <property type="component" value="Unassembled WGS sequence"/>
</dbReference>
<reference evidence="2" key="1">
    <citation type="submission" date="2021-02" db="EMBL/GenBank/DDBJ databases">
        <authorList>
            <person name="Dougan E. K."/>
            <person name="Rhodes N."/>
            <person name="Thang M."/>
            <person name="Chan C."/>
        </authorList>
    </citation>
    <scope>NUCLEOTIDE SEQUENCE</scope>
</reference>
<feature type="compositionally biased region" description="Low complexity" evidence="1">
    <location>
        <begin position="677"/>
        <end position="698"/>
    </location>
</feature>
<evidence type="ECO:0000256" key="1">
    <source>
        <dbReference type="SAM" id="MobiDB-lite"/>
    </source>
</evidence>
<accession>A0A813FJA3</accession>
<feature type="non-terminal residue" evidence="2">
    <location>
        <position position="1"/>
    </location>
</feature>
<organism evidence="2 3">
    <name type="scientific">Polarella glacialis</name>
    <name type="common">Dinoflagellate</name>
    <dbReference type="NCBI Taxonomy" id="89957"/>
    <lineage>
        <taxon>Eukaryota</taxon>
        <taxon>Sar</taxon>
        <taxon>Alveolata</taxon>
        <taxon>Dinophyceae</taxon>
        <taxon>Suessiales</taxon>
        <taxon>Suessiaceae</taxon>
        <taxon>Polarella</taxon>
    </lineage>
</organism>
<feature type="region of interest" description="Disordered" evidence="1">
    <location>
        <begin position="668"/>
        <end position="707"/>
    </location>
</feature>
<keyword evidence="3" id="KW-1185">Reference proteome</keyword>
<gene>
    <name evidence="2" type="ORF">PGLA1383_LOCUS31246</name>
</gene>